<dbReference type="OrthoDB" id="204942at2759"/>
<evidence type="ECO:0000256" key="3">
    <source>
        <dbReference type="ARBA" id="ARBA00022475"/>
    </source>
</evidence>
<evidence type="ECO:0000256" key="8">
    <source>
        <dbReference type="SAM" id="Phobius"/>
    </source>
</evidence>
<sequence length="434" mass="44280">MPRPLLRGLLLCLAANGLQPLALITRRRTGRSGARASVRSSNDARRLASVRSSDEKRPNLARTASAAALVAGTTVGGGFLGLPAVVKPAGFVPTVVTLTASWLFLLAEALVVAEAVGRCRGSASLTTVAETAGASKLAVRGLFFALVTATLASQLSKAGTLLPNLSYRAATLAAAVAACLAALGPSTKRAADLNAVLTAVFAISAIGVGLTATTAIESGALAFDASRLAITNAAAARRSVPTILQLLVFAETVPTVNELLDGDAPRIRAALTFGSLAPLVLEAAWACLGLGVITRGDPFEHLLGSDPTRLCAILLAGSAVATTALGSILALKSDVAPTASRPRRAALYATLPAVAVALTSPEVFFKAMDFAGAYPVAILWGLFPPLACLKLRRTTSGARSAGPDAWLVVLAAVSGLFVASTAARDLRGLFRLLF</sequence>
<dbReference type="AlphaFoldDB" id="A0A8J2SJQ5"/>
<proteinExistence type="predicted"/>
<evidence type="ECO:0000313" key="9">
    <source>
        <dbReference type="EMBL" id="CAH0369284.1"/>
    </source>
</evidence>
<gene>
    <name evidence="9" type="ORF">PECAL_2P24040</name>
</gene>
<keyword evidence="7 8" id="KW-0472">Membrane</keyword>
<organism evidence="9 10">
    <name type="scientific">Pelagomonas calceolata</name>
    <dbReference type="NCBI Taxonomy" id="35677"/>
    <lineage>
        <taxon>Eukaryota</taxon>
        <taxon>Sar</taxon>
        <taxon>Stramenopiles</taxon>
        <taxon>Ochrophyta</taxon>
        <taxon>Pelagophyceae</taxon>
        <taxon>Pelagomonadales</taxon>
        <taxon>Pelagomonadaceae</taxon>
        <taxon>Pelagomonas</taxon>
    </lineage>
</organism>
<feature type="transmembrane region" description="Helical" evidence="8">
    <location>
        <begin position="345"/>
        <end position="365"/>
    </location>
</feature>
<dbReference type="Pfam" id="PF03222">
    <property type="entry name" value="Trp_Tyr_perm"/>
    <property type="match status" value="1"/>
</dbReference>
<dbReference type="PANTHER" id="PTHR32195">
    <property type="entry name" value="OS07G0662800 PROTEIN"/>
    <property type="match status" value="1"/>
</dbReference>
<feature type="transmembrane region" description="Helical" evidence="8">
    <location>
        <begin position="66"/>
        <end position="85"/>
    </location>
</feature>
<dbReference type="GO" id="GO:0003333">
    <property type="term" value="P:amino acid transmembrane transport"/>
    <property type="evidence" value="ECO:0007669"/>
    <property type="project" value="InterPro"/>
</dbReference>
<evidence type="ECO:0000256" key="4">
    <source>
        <dbReference type="ARBA" id="ARBA00022519"/>
    </source>
</evidence>
<evidence type="ECO:0000256" key="7">
    <source>
        <dbReference type="ARBA" id="ARBA00023136"/>
    </source>
</evidence>
<feature type="transmembrane region" description="Helical" evidence="8">
    <location>
        <begin position="165"/>
        <end position="183"/>
    </location>
</feature>
<evidence type="ECO:0000313" key="10">
    <source>
        <dbReference type="Proteomes" id="UP000789595"/>
    </source>
</evidence>
<evidence type="ECO:0000256" key="1">
    <source>
        <dbReference type="ARBA" id="ARBA00004429"/>
    </source>
</evidence>
<comment type="subcellular location">
    <subcellularLocation>
        <location evidence="1">Cell inner membrane</location>
        <topology evidence="1">Multi-pass membrane protein</topology>
    </subcellularLocation>
</comment>
<evidence type="ECO:0000256" key="2">
    <source>
        <dbReference type="ARBA" id="ARBA00022448"/>
    </source>
</evidence>
<evidence type="ECO:0000256" key="5">
    <source>
        <dbReference type="ARBA" id="ARBA00022692"/>
    </source>
</evidence>
<dbReference type="GO" id="GO:0005886">
    <property type="term" value="C:plasma membrane"/>
    <property type="evidence" value="ECO:0007669"/>
    <property type="project" value="UniProtKB-SubCell"/>
</dbReference>
<dbReference type="Proteomes" id="UP000789595">
    <property type="component" value="Unassembled WGS sequence"/>
</dbReference>
<feature type="transmembrane region" description="Helical" evidence="8">
    <location>
        <begin position="403"/>
        <end position="423"/>
    </location>
</feature>
<evidence type="ECO:0000256" key="6">
    <source>
        <dbReference type="ARBA" id="ARBA00022989"/>
    </source>
</evidence>
<keyword evidence="4" id="KW-0997">Cell inner membrane</keyword>
<feature type="transmembrane region" description="Helical" evidence="8">
    <location>
        <begin position="371"/>
        <end position="391"/>
    </location>
</feature>
<dbReference type="PANTHER" id="PTHR32195:SF26">
    <property type="entry name" value="TRYPTOPHAN OR TYROSINE TRANSPORTER PROTEIN"/>
    <property type="match status" value="1"/>
</dbReference>
<reference evidence="9" key="1">
    <citation type="submission" date="2021-11" db="EMBL/GenBank/DDBJ databases">
        <authorList>
            <consortium name="Genoscope - CEA"/>
            <person name="William W."/>
        </authorList>
    </citation>
    <scope>NUCLEOTIDE SEQUENCE</scope>
</reference>
<keyword evidence="10" id="KW-1185">Reference proteome</keyword>
<dbReference type="InterPro" id="IPR018227">
    <property type="entry name" value="Amino_acid_transport_2"/>
</dbReference>
<protein>
    <submittedName>
        <fullName evidence="9">Uncharacterized protein</fullName>
    </submittedName>
</protein>
<keyword evidence="5 8" id="KW-0812">Transmembrane</keyword>
<comment type="caution">
    <text evidence="9">The sequence shown here is derived from an EMBL/GenBank/DDBJ whole genome shotgun (WGS) entry which is preliminary data.</text>
</comment>
<keyword evidence="2" id="KW-0813">Transport</keyword>
<feature type="transmembrane region" description="Helical" evidence="8">
    <location>
        <begin position="6"/>
        <end position="25"/>
    </location>
</feature>
<feature type="transmembrane region" description="Helical" evidence="8">
    <location>
        <begin position="137"/>
        <end position="153"/>
    </location>
</feature>
<keyword evidence="6 8" id="KW-1133">Transmembrane helix</keyword>
<feature type="transmembrane region" description="Helical" evidence="8">
    <location>
        <begin position="312"/>
        <end position="333"/>
    </location>
</feature>
<accession>A0A8J2SJQ5</accession>
<dbReference type="EMBL" id="CAKKNE010000002">
    <property type="protein sequence ID" value="CAH0369284.1"/>
    <property type="molecule type" value="Genomic_DNA"/>
</dbReference>
<name>A0A8J2SJQ5_9STRA</name>
<keyword evidence="3" id="KW-1003">Cell membrane</keyword>
<feature type="transmembrane region" description="Helical" evidence="8">
    <location>
        <begin position="91"/>
        <end position="116"/>
    </location>
</feature>
<feature type="transmembrane region" description="Helical" evidence="8">
    <location>
        <begin position="195"/>
        <end position="216"/>
    </location>
</feature>